<keyword evidence="3" id="KW-1003">Cell membrane</keyword>
<dbReference type="Proteomes" id="UP001628091">
    <property type="component" value="Unassembled WGS sequence"/>
</dbReference>
<dbReference type="InterPro" id="IPR017807">
    <property type="entry name" value="Urea_transporter_bac"/>
</dbReference>
<comment type="similarity">
    <text evidence="2">Belongs to the urea transporter family.</text>
</comment>
<dbReference type="PANTHER" id="PTHR10464:SF4">
    <property type="entry name" value="UREA TRANSPORTER"/>
    <property type="match status" value="1"/>
</dbReference>
<protein>
    <submittedName>
        <fullName evidence="8">Urea transporter</fullName>
    </submittedName>
</protein>
<dbReference type="NCBIfam" id="TIGR03441">
    <property type="entry name" value="urea_trans_yut"/>
    <property type="match status" value="1"/>
</dbReference>
<feature type="transmembrane region" description="Helical" evidence="7">
    <location>
        <begin position="140"/>
        <end position="159"/>
    </location>
</feature>
<keyword evidence="5 7" id="KW-1133">Transmembrane helix</keyword>
<evidence type="ECO:0000256" key="6">
    <source>
        <dbReference type="ARBA" id="ARBA00023136"/>
    </source>
</evidence>
<name>A0ABQ0H5S9_9HYPH</name>
<proteinExistence type="inferred from homology"/>
<feature type="transmembrane region" description="Helical" evidence="7">
    <location>
        <begin position="299"/>
        <end position="318"/>
    </location>
</feature>
<dbReference type="PANTHER" id="PTHR10464">
    <property type="entry name" value="UREA TRANSPORTER"/>
    <property type="match status" value="1"/>
</dbReference>
<keyword evidence="4 7" id="KW-0812">Transmembrane</keyword>
<dbReference type="InterPro" id="IPR004937">
    <property type="entry name" value="Urea_transporter"/>
</dbReference>
<dbReference type="Pfam" id="PF03253">
    <property type="entry name" value="UT"/>
    <property type="match status" value="1"/>
</dbReference>
<evidence type="ECO:0000256" key="5">
    <source>
        <dbReference type="ARBA" id="ARBA00022989"/>
    </source>
</evidence>
<evidence type="ECO:0000313" key="9">
    <source>
        <dbReference type="Proteomes" id="UP001628091"/>
    </source>
</evidence>
<accession>A0ABQ0H5S9</accession>
<dbReference type="PIRSF" id="PIRSF016502">
    <property type="entry name" value="Urea_transporter"/>
    <property type="match status" value="1"/>
</dbReference>
<dbReference type="RefSeq" id="WP_407866712.1">
    <property type="nucleotide sequence ID" value="NZ_BAAFZP010000002.1"/>
</dbReference>
<dbReference type="Gene3D" id="1.10.3430.10">
    <property type="entry name" value="Ammonium transporter AmtB like domains"/>
    <property type="match status" value="1"/>
</dbReference>
<dbReference type="InterPro" id="IPR029020">
    <property type="entry name" value="Ammonium/urea_transptr"/>
</dbReference>
<sequence length="339" mass="35288">MNELLSWWGKAVGQSYALKLLDIHLRGASQVMFQNNVLTGLLFILGIFWGTAAAENPGVAIGAIVGLVIATLTAIILGSDDASLEQGLFGFNGILVGLAVPTFLVMGPATWFLLVIGAAFSTVAMLAISQVTKLWGVPALTFPFVLTTWFLVLAAYSFGHLSIGSMGPPALPSPLARSDLGIDLSVGELLGACIRSISQVFLINNFGAGIIFIVALLVNSRWAAVFAVAGSVVSVIMGLVLGANPSSMSAGLYGFSPVLTAIALGCVFFEPSWRVALFALLGTIVSVIIQGALDAAIAPVGIPTFTAAFVFVTWLFLLPKLNLKPHGHGLVSDGIMTGK</sequence>
<evidence type="ECO:0000313" key="8">
    <source>
        <dbReference type="EMBL" id="GAB1584278.1"/>
    </source>
</evidence>
<evidence type="ECO:0000256" key="4">
    <source>
        <dbReference type="ARBA" id="ARBA00022692"/>
    </source>
</evidence>
<comment type="subcellular location">
    <subcellularLocation>
        <location evidence="1">Cell membrane</location>
        <topology evidence="1">Multi-pass membrane protein</topology>
    </subcellularLocation>
</comment>
<feature type="transmembrane region" description="Helical" evidence="7">
    <location>
        <begin position="89"/>
        <end position="105"/>
    </location>
</feature>
<keyword evidence="9" id="KW-1185">Reference proteome</keyword>
<feature type="transmembrane region" description="Helical" evidence="7">
    <location>
        <begin position="197"/>
        <end position="218"/>
    </location>
</feature>
<evidence type="ECO:0000256" key="7">
    <source>
        <dbReference type="SAM" id="Phobius"/>
    </source>
</evidence>
<feature type="transmembrane region" description="Helical" evidence="7">
    <location>
        <begin position="250"/>
        <end position="268"/>
    </location>
</feature>
<comment type="caution">
    <text evidence="8">The sequence shown here is derived from an EMBL/GenBank/DDBJ whole genome shotgun (WGS) entry which is preliminary data.</text>
</comment>
<feature type="transmembrane region" description="Helical" evidence="7">
    <location>
        <begin position="275"/>
        <end position="293"/>
    </location>
</feature>
<evidence type="ECO:0000256" key="2">
    <source>
        <dbReference type="ARBA" id="ARBA00005914"/>
    </source>
</evidence>
<reference evidence="8 9" key="1">
    <citation type="submission" date="2024-10" db="EMBL/GenBank/DDBJ databases">
        <title>Isolation, draft genome sequencing and identification of Phyllobacterium sp. NSA23, isolated from leaf soil.</title>
        <authorList>
            <person name="Akita H."/>
        </authorList>
    </citation>
    <scope>NUCLEOTIDE SEQUENCE [LARGE SCALE GENOMIC DNA]</scope>
    <source>
        <strain evidence="8 9">NSA23</strain>
    </source>
</reference>
<feature type="transmembrane region" description="Helical" evidence="7">
    <location>
        <begin position="58"/>
        <end position="77"/>
    </location>
</feature>
<dbReference type="EMBL" id="BAAFZP010000002">
    <property type="protein sequence ID" value="GAB1584278.1"/>
    <property type="molecule type" value="Genomic_DNA"/>
</dbReference>
<evidence type="ECO:0000256" key="1">
    <source>
        <dbReference type="ARBA" id="ARBA00004651"/>
    </source>
</evidence>
<feature type="transmembrane region" description="Helical" evidence="7">
    <location>
        <begin position="225"/>
        <end position="244"/>
    </location>
</feature>
<keyword evidence="6 7" id="KW-0472">Membrane</keyword>
<gene>
    <name evidence="8" type="primary">yut</name>
    <name evidence="8" type="ORF">PPNSA23_42210</name>
</gene>
<evidence type="ECO:0000256" key="3">
    <source>
        <dbReference type="ARBA" id="ARBA00022475"/>
    </source>
</evidence>
<feature type="transmembrane region" description="Helical" evidence="7">
    <location>
        <begin position="33"/>
        <end position="52"/>
    </location>
</feature>
<organism evidence="8 9">
    <name type="scientific">Phyllobacterium phragmitis</name>
    <dbReference type="NCBI Taxonomy" id="2670329"/>
    <lineage>
        <taxon>Bacteria</taxon>
        <taxon>Pseudomonadati</taxon>
        <taxon>Pseudomonadota</taxon>
        <taxon>Alphaproteobacteria</taxon>
        <taxon>Hyphomicrobiales</taxon>
        <taxon>Phyllobacteriaceae</taxon>
        <taxon>Phyllobacterium</taxon>
    </lineage>
</organism>